<dbReference type="InterPro" id="IPR045584">
    <property type="entry name" value="Pilin-like"/>
</dbReference>
<sequence length="188" mass="20108">MSTLSQKGFTIVELLVVVLVFSILAMLAAPSLVGAINKNKVVATTNELVGLIEFARNTAKSTNQAVLISKCKSSDDCGLQVILLKDKGTSITDSTALRVMHKQDMKALTYIDDKSNLAFYPDGTRGLHVDKQTIKVFDKNGAFTSSVAEFADVQGKGDVKWQVKSGSDCRMITITALGSVKVATEGCS</sequence>
<gene>
    <name evidence="2" type="ORF">DM558_00810</name>
</gene>
<dbReference type="AlphaFoldDB" id="A0A3Q9JK95"/>
<proteinExistence type="predicted"/>
<evidence type="ECO:0000313" key="2">
    <source>
        <dbReference type="EMBL" id="AZS49407.1"/>
    </source>
</evidence>
<evidence type="ECO:0000313" key="3">
    <source>
        <dbReference type="Proteomes" id="UP000273143"/>
    </source>
</evidence>
<organism evidence="2 3">
    <name type="scientific">Entomomonas moraniae</name>
    <dbReference type="NCBI Taxonomy" id="2213226"/>
    <lineage>
        <taxon>Bacteria</taxon>
        <taxon>Pseudomonadati</taxon>
        <taxon>Pseudomonadota</taxon>
        <taxon>Gammaproteobacteria</taxon>
        <taxon>Pseudomonadales</taxon>
        <taxon>Pseudomonadaceae</taxon>
        <taxon>Entomomonas</taxon>
    </lineage>
</organism>
<dbReference type="EMBL" id="CP029822">
    <property type="protein sequence ID" value="AZS49407.1"/>
    <property type="molecule type" value="Genomic_DNA"/>
</dbReference>
<feature type="transmembrane region" description="Helical" evidence="1">
    <location>
        <begin position="12"/>
        <end position="36"/>
    </location>
</feature>
<dbReference type="RefSeq" id="WP_127161622.1">
    <property type="nucleotide sequence ID" value="NZ_CP029822.1"/>
</dbReference>
<dbReference type="Pfam" id="PF07963">
    <property type="entry name" value="N_methyl"/>
    <property type="match status" value="1"/>
</dbReference>
<dbReference type="KEGG" id="emo:DM558_00810"/>
<dbReference type="Gene3D" id="3.30.700.10">
    <property type="entry name" value="Glycoprotein, Type 4 Pilin"/>
    <property type="match status" value="1"/>
</dbReference>
<dbReference type="SUPFAM" id="SSF54523">
    <property type="entry name" value="Pili subunits"/>
    <property type="match status" value="1"/>
</dbReference>
<keyword evidence="3" id="KW-1185">Reference proteome</keyword>
<dbReference type="Proteomes" id="UP000273143">
    <property type="component" value="Chromosome"/>
</dbReference>
<reference evidence="3" key="1">
    <citation type="submission" date="2018-06" db="EMBL/GenBank/DDBJ databases">
        <title>Complete genome of Pseudomonas insecticola strain QZS01.</title>
        <authorList>
            <person name="Wang J."/>
            <person name="Su Q."/>
        </authorList>
    </citation>
    <scope>NUCLEOTIDE SEQUENCE [LARGE SCALE GENOMIC DNA]</scope>
    <source>
        <strain evidence="3">QZS01</strain>
    </source>
</reference>
<accession>A0A3Q9JK95</accession>
<keyword evidence="1" id="KW-0472">Membrane</keyword>
<dbReference type="NCBIfam" id="TIGR02532">
    <property type="entry name" value="IV_pilin_GFxxxE"/>
    <property type="match status" value="1"/>
</dbReference>
<name>A0A3Q9JK95_9GAMM</name>
<keyword evidence="1" id="KW-0812">Transmembrane</keyword>
<evidence type="ECO:0000256" key="1">
    <source>
        <dbReference type="SAM" id="Phobius"/>
    </source>
</evidence>
<dbReference type="InterPro" id="IPR012902">
    <property type="entry name" value="N_methyl_site"/>
</dbReference>
<protein>
    <submittedName>
        <fullName evidence="2">Prepilin-type N-terminal cleavage/methylation domain-containing protein</fullName>
    </submittedName>
</protein>
<keyword evidence="1" id="KW-1133">Transmembrane helix</keyword>